<dbReference type="Gene3D" id="4.10.740.10">
    <property type="entry name" value="Coagulation Factor IX"/>
    <property type="match status" value="1"/>
</dbReference>
<evidence type="ECO:0000256" key="11">
    <source>
        <dbReference type="ARBA" id="ARBA00023278"/>
    </source>
</evidence>
<evidence type="ECO:0000259" key="14">
    <source>
        <dbReference type="PROSITE" id="PS50998"/>
    </source>
</evidence>
<dbReference type="PROSITE" id="PS00022">
    <property type="entry name" value="EGF_1"/>
    <property type="match status" value="1"/>
</dbReference>
<dbReference type="PROSITE" id="PS00010">
    <property type="entry name" value="ASX_HYDROXYL"/>
    <property type="match status" value="1"/>
</dbReference>
<keyword evidence="5" id="KW-0356">Hemostasis</keyword>
<dbReference type="InterPro" id="IPR009030">
    <property type="entry name" value="Growth_fac_rcpt_cys_sf"/>
</dbReference>
<dbReference type="Pfam" id="PF00008">
    <property type="entry name" value="EGF"/>
    <property type="match status" value="1"/>
</dbReference>
<evidence type="ECO:0000256" key="9">
    <source>
        <dbReference type="ARBA" id="ARBA00023157"/>
    </source>
</evidence>
<reference evidence="15" key="1">
    <citation type="submission" date="2025-08" db="UniProtKB">
        <authorList>
            <consortium name="Ensembl"/>
        </authorList>
    </citation>
    <scope>IDENTIFICATION</scope>
</reference>
<evidence type="ECO:0000259" key="13">
    <source>
        <dbReference type="PROSITE" id="PS50026"/>
    </source>
</evidence>
<dbReference type="Gene3D" id="2.10.25.10">
    <property type="entry name" value="Laminin"/>
    <property type="match status" value="2"/>
</dbReference>
<proteinExistence type="predicted"/>
<evidence type="ECO:0000256" key="7">
    <source>
        <dbReference type="ARBA" id="ARBA00022837"/>
    </source>
</evidence>
<dbReference type="FunFam" id="2.10.25.10:FF:000480">
    <property type="entry name" value="Protein Z, vitamin K-dependent plasma glycoprotein"/>
    <property type="match status" value="1"/>
</dbReference>
<evidence type="ECO:0000313" key="16">
    <source>
        <dbReference type="Proteomes" id="UP000694544"/>
    </source>
</evidence>
<evidence type="ECO:0000256" key="2">
    <source>
        <dbReference type="ARBA" id="ARBA00022479"/>
    </source>
</evidence>
<feature type="domain" description="EGF-like" evidence="13">
    <location>
        <begin position="91"/>
        <end position="127"/>
    </location>
</feature>
<dbReference type="SMART" id="SM00181">
    <property type="entry name" value="EGF"/>
    <property type="match status" value="2"/>
</dbReference>
<dbReference type="Proteomes" id="UP000694544">
    <property type="component" value="Unplaced"/>
</dbReference>
<dbReference type="InterPro" id="IPR000152">
    <property type="entry name" value="EGF-type_Asp/Asn_hydroxyl_site"/>
</dbReference>
<evidence type="ECO:0000256" key="6">
    <source>
        <dbReference type="ARBA" id="ARBA00022737"/>
    </source>
</evidence>
<keyword evidence="8" id="KW-0094">Blood coagulation</keyword>
<organism evidence="15 16">
    <name type="scientific">Moschus moschiferus</name>
    <name type="common">Siberian musk deer</name>
    <name type="synonym">Moschus sibiricus</name>
    <dbReference type="NCBI Taxonomy" id="68415"/>
    <lineage>
        <taxon>Eukaryota</taxon>
        <taxon>Metazoa</taxon>
        <taxon>Chordata</taxon>
        <taxon>Craniata</taxon>
        <taxon>Vertebrata</taxon>
        <taxon>Euteleostomi</taxon>
        <taxon>Mammalia</taxon>
        <taxon>Eutheria</taxon>
        <taxon>Laurasiatheria</taxon>
        <taxon>Artiodactyla</taxon>
        <taxon>Ruminantia</taxon>
        <taxon>Pecora</taxon>
        <taxon>Moschidae</taxon>
        <taxon>Moschus</taxon>
    </lineage>
</organism>
<dbReference type="GO" id="GO:0005615">
    <property type="term" value="C:extracellular space"/>
    <property type="evidence" value="ECO:0007669"/>
    <property type="project" value="TreeGrafter"/>
</dbReference>
<dbReference type="SMART" id="SM00179">
    <property type="entry name" value="EGF_CA"/>
    <property type="match status" value="2"/>
</dbReference>
<dbReference type="Pfam" id="PF00594">
    <property type="entry name" value="Gla"/>
    <property type="match status" value="1"/>
</dbReference>
<keyword evidence="6" id="KW-0677">Repeat</keyword>
<keyword evidence="10" id="KW-0325">Glycoprotein</keyword>
<evidence type="ECO:0000256" key="8">
    <source>
        <dbReference type="ARBA" id="ARBA00023084"/>
    </source>
</evidence>
<dbReference type="CDD" id="cd00054">
    <property type="entry name" value="EGF_CA"/>
    <property type="match status" value="1"/>
</dbReference>
<reference evidence="15" key="2">
    <citation type="submission" date="2025-09" db="UniProtKB">
        <authorList>
            <consortium name="Ensembl"/>
        </authorList>
    </citation>
    <scope>IDENTIFICATION</scope>
</reference>
<protein>
    <submittedName>
        <fullName evidence="15">Protein Z, vitamin K dependent plasma glycoprotein</fullName>
    </submittedName>
</protein>
<comment type="caution">
    <text evidence="12">Lacks conserved residue(s) required for the propagation of feature annotation.</text>
</comment>
<keyword evidence="7" id="KW-0106">Calcium</keyword>
<feature type="domain" description="Gla" evidence="14">
    <location>
        <begin position="46"/>
        <end position="92"/>
    </location>
</feature>
<dbReference type="InterPro" id="IPR017857">
    <property type="entry name" value="Coagulation_fac-like_Gla_dom"/>
</dbReference>
<keyword evidence="11" id="KW-0379">Hydroxylation</keyword>
<evidence type="ECO:0000256" key="1">
    <source>
        <dbReference type="ARBA" id="ARBA00004613"/>
    </source>
</evidence>
<dbReference type="InterPro" id="IPR035972">
    <property type="entry name" value="GLA-like_dom_SF"/>
</dbReference>
<gene>
    <name evidence="15" type="primary">PROZ</name>
</gene>
<name>A0A8C6CM42_MOSMO</name>
<keyword evidence="2" id="KW-0301">Gamma-carboxyglutamic acid</keyword>
<dbReference type="FunFam" id="4.10.740.10:FF:000001">
    <property type="entry name" value="vitamin K-dependent protein S"/>
    <property type="match status" value="1"/>
</dbReference>
<comment type="subcellular location">
    <subcellularLocation>
        <location evidence="1">Secreted</location>
    </subcellularLocation>
</comment>
<evidence type="ECO:0000313" key="15">
    <source>
        <dbReference type="Ensembl" id="ENSMMSP00000002250.1"/>
    </source>
</evidence>
<dbReference type="AlphaFoldDB" id="A0A8C6CM42"/>
<evidence type="ECO:0000256" key="3">
    <source>
        <dbReference type="ARBA" id="ARBA00022525"/>
    </source>
</evidence>
<evidence type="ECO:0000256" key="5">
    <source>
        <dbReference type="ARBA" id="ARBA00022696"/>
    </source>
</evidence>
<dbReference type="Ensembl" id="ENSMMST00000002464.1">
    <property type="protein sequence ID" value="ENSMMSP00000002250.1"/>
    <property type="gene ID" value="ENSMMSG00000001768.1"/>
</dbReference>
<dbReference type="PANTHER" id="PTHR24278:SF20">
    <property type="entry name" value="VITAMIN K-DEPENDENT PROTEIN Z"/>
    <property type="match status" value="1"/>
</dbReference>
<evidence type="ECO:0000256" key="12">
    <source>
        <dbReference type="PROSITE-ProRule" id="PRU00076"/>
    </source>
</evidence>
<sequence length="200" mass="22140">MREAESNGQGPHQFPSLAEVLALPSRPAVFLPASKAHELLARWRRAGSYLLEELFEGHLEKECFEEICVYEEAREVFEHDEPTVRIPTTHSGSPCASQPCLNNGSCRDSIRSYTCTCAPGYEGPNCAFAKNECHPLRLDGCQHFCHPGPESYMCSCARGHKLGQDHRSCLPHGVHVEPSVLSAARGPSEASRTFYLSRGR</sequence>
<keyword evidence="4 12" id="KW-0245">EGF-like domain</keyword>
<dbReference type="InterPro" id="IPR001881">
    <property type="entry name" value="EGF-like_Ca-bd_dom"/>
</dbReference>
<dbReference type="PANTHER" id="PTHR24278">
    <property type="entry name" value="COAGULATION FACTOR"/>
    <property type="match status" value="1"/>
</dbReference>
<dbReference type="PROSITE" id="PS50026">
    <property type="entry name" value="EGF_3"/>
    <property type="match status" value="1"/>
</dbReference>
<dbReference type="SUPFAM" id="SSF57184">
    <property type="entry name" value="Growth factor receptor domain"/>
    <property type="match status" value="1"/>
</dbReference>
<keyword evidence="16" id="KW-1185">Reference proteome</keyword>
<dbReference type="FunFam" id="2.10.25.10:FF:000162">
    <property type="entry name" value="Coagulation factor X (Predicted)"/>
    <property type="match status" value="1"/>
</dbReference>
<dbReference type="InterPro" id="IPR050442">
    <property type="entry name" value="Peptidase_S1_coag_factors"/>
</dbReference>
<dbReference type="PROSITE" id="PS01186">
    <property type="entry name" value="EGF_2"/>
    <property type="match status" value="1"/>
</dbReference>
<dbReference type="GO" id="GO:0007596">
    <property type="term" value="P:blood coagulation"/>
    <property type="evidence" value="ECO:0007669"/>
    <property type="project" value="UniProtKB-KW"/>
</dbReference>
<dbReference type="GO" id="GO:0005509">
    <property type="term" value="F:calcium ion binding"/>
    <property type="evidence" value="ECO:0007669"/>
    <property type="project" value="InterPro"/>
</dbReference>
<evidence type="ECO:0000256" key="10">
    <source>
        <dbReference type="ARBA" id="ARBA00023180"/>
    </source>
</evidence>
<dbReference type="InterPro" id="IPR000294">
    <property type="entry name" value="GLA_domain"/>
</dbReference>
<dbReference type="Pfam" id="PF14670">
    <property type="entry name" value="FXa_inhibition"/>
    <property type="match status" value="1"/>
</dbReference>
<accession>A0A8C6CM42</accession>
<dbReference type="SMART" id="SM00069">
    <property type="entry name" value="GLA"/>
    <property type="match status" value="1"/>
</dbReference>
<keyword evidence="9 12" id="KW-1015">Disulfide bond</keyword>
<keyword evidence="3" id="KW-0964">Secreted</keyword>
<evidence type="ECO:0000256" key="4">
    <source>
        <dbReference type="ARBA" id="ARBA00022536"/>
    </source>
</evidence>
<feature type="disulfide bond" evidence="12">
    <location>
        <begin position="117"/>
        <end position="126"/>
    </location>
</feature>
<dbReference type="SUPFAM" id="SSF57630">
    <property type="entry name" value="GLA-domain"/>
    <property type="match status" value="1"/>
</dbReference>
<dbReference type="PROSITE" id="PS50998">
    <property type="entry name" value="GLA_2"/>
    <property type="match status" value="1"/>
</dbReference>
<dbReference type="InterPro" id="IPR000742">
    <property type="entry name" value="EGF"/>
</dbReference>
<dbReference type="PRINTS" id="PR00001">
    <property type="entry name" value="GLABLOOD"/>
</dbReference>
<dbReference type="GeneTree" id="ENSGT00940000154505"/>